<feature type="domain" description="Pyrroline-5-carboxylate reductase catalytic N-terminal" evidence="1">
    <location>
        <begin position="4"/>
        <end position="83"/>
    </location>
</feature>
<comment type="caution">
    <text evidence="3">The sequence shown here is derived from an EMBL/GenBank/DDBJ whole genome shotgun (WGS) entry which is preliminary data.</text>
</comment>
<feature type="domain" description="DUF2520" evidence="2">
    <location>
        <begin position="122"/>
        <end position="246"/>
    </location>
</feature>
<proteinExistence type="predicted"/>
<dbReference type="SUPFAM" id="SSF48179">
    <property type="entry name" value="6-phosphogluconate dehydrogenase C-terminal domain-like"/>
    <property type="match status" value="1"/>
</dbReference>
<reference evidence="3 4" key="1">
    <citation type="submission" date="2018-10" db="EMBL/GenBank/DDBJ databases">
        <title>Ulvibacterium marinum gen. nov., sp. nov., a novel marine bacterium of the family Flavobacteriaceae, isolated from a culture of the green alga Ulva prolifera.</title>
        <authorList>
            <person name="Zhang Z."/>
        </authorList>
    </citation>
    <scope>NUCLEOTIDE SEQUENCE [LARGE SCALE GENOMIC DNA]</scope>
    <source>
        <strain evidence="3 4">CCMM003</strain>
    </source>
</reference>
<dbReference type="SUPFAM" id="SSF51735">
    <property type="entry name" value="NAD(P)-binding Rossmann-fold domains"/>
    <property type="match status" value="1"/>
</dbReference>
<organism evidence="3 4">
    <name type="scientific">Ulvibacterium marinum</name>
    <dbReference type="NCBI Taxonomy" id="2419782"/>
    <lineage>
        <taxon>Bacteria</taxon>
        <taxon>Pseudomonadati</taxon>
        <taxon>Bacteroidota</taxon>
        <taxon>Flavobacteriia</taxon>
        <taxon>Flavobacteriales</taxon>
        <taxon>Flavobacteriaceae</taxon>
        <taxon>Ulvibacterium</taxon>
    </lineage>
</organism>
<evidence type="ECO:0000313" key="3">
    <source>
        <dbReference type="EMBL" id="RKN80868.1"/>
    </source>
</evidence>
<name>A0A3B0C8W6_9FLAO</name>
<sequence>MISISILGTGNVAKHLWDTFSKHKEIKVNQVIGRNLDAIAYYRNKTKASSDFKSITDSDIYIIAVSDDAISTVSQFLKDKKGLVIHTSGSAPLNELPSNLRTGVFYPLQTFTKGQPIDFKEVPICLETKVEADGQLLHKLASLISNRVYFVDSEQRKKLHLTAVFANNFSNHMFHIAHEICEKSNLSFDILKPLISKTVKKIETLSPYESQTGPARRTDKGTMQKHIDLLKEENHKEIYRLLSRSIQETYGKEL</sequence>
<dbReference type="InterPro" id="IPR037108">
    <property type="entry name" value="TM1727-like_C_sf"/>
</dbReference>
<dbReference type="AlphaFoldDB" id="A0A3B0C8W6"/>
<evidence type="ECO:0000313" key="4">
    <source>
        <dbReference type="Proteomes" id="UP000276603"/>
    </source>
</evidence>
<dbReference type="Gene3D" id="3.40.50.720">
    <property type="entry name" value="NAD(P)-binding Rossmann-like Domain"/>
    <property type="match status" value="1"/>
</dbReference>
<dbReference type="InterPro" id="IPR036291">
    <property type="entry name" value="NAD(P)-bd_dom_sf"/>
</dbReference>
<dbReference type="PANTHER" id="PTHR40459:SF1">
    <property type="entry name" value="CONSERVED HYPOTHETICAL ALANINE AND LEUCINE RICH PROTEIN"/>
    <property type="match status" value="1"/>
</dbReference>
<dbReference type="InterPro" id="IPR008927">
    <property type="entry name" value="6-PGluconate_DH-like_C_sf"/>
</dbReference>
<dbReference type="PANTHER" id="PTHR40459">
    <property type="entry name" value="CONSERVED HYPOTHETICAL ALANINE AND LEUCINE RICH PROTEIN"/>
    <property type="match status" value="1"/>
</dbReference>
<evidence type="ECO:0000259" key="2">
    <source>
        <dbReference type="Pfam" id="PF10728"/>
    </source>
</evidence>
<dbReference type="Proteomes" id="UP000276603">
    <property type="component" value="Unassembled WGS sequence"/>
</dbReference>
<gene>
    <name evidence="3" type="ORF">D7Z94_07850</name>
</gene>
<protein>
    <submittedName>
        <fullName evidence="3">DUF2520 domain-containing protein</fullName>
    </submittedName>
</protein>
<accession>A0A3B0C8W6</accession>
<evidence type="ECO:0000259" key="1">
    <source>
        <dbReference type="Pfam" id="PF03807"/>
    </source>
</evidence>
<dbReference type="Gene3D" id="1.10.1040.20">
    <property type="entry name" value="ProC-like, C-terminal domain"/>
    <property type="match status" value="1"/>
</dbReference>
<keyword evidence="4" id="KW-1185">Reference proteome</keyword>
<dbReference type="OrthoDB" id="9810755at2"/>
<dbReference type="InterPro" id="IPR018931">
    <property type="entry name" value="DUF2520"/>
</dbReference>
<dbReference type="EMBL" id="RBCJ01000002">
    <property type="protein sequence ID" value="RKN80868.1"/>
    <property type="molecule type" value="Genomic_DNA"/>
</dbReference>
<dbReference type="Pfam" id="PF10728">
    <property type="entry name" value="DUF2520"/>
    <property type="match status" value="1"/>
</dbReference>
<dbReference type="RefSeq" id="WP_120711024.1">
    <property type="nucleotide sequence ID" value="NZ_RBCJ01000002.1"/>
</dbReference>
<dbReference type="Pfam" id="PF03807">
    <property type="entry name" value="F420_oxidored"/>
    <property type="match status" value="1"/>
</dbReference>
<dbReference type="InterPro" id="IPR028939">
    <property type="entry name" value="P5C_Rdtase_cat_N"/>
</dbReference>